<comment type="function">
    <text evidence="8">The alpha subunit is responsible for the aldol cleavage of indoleglycerol phosphate to indole and glyceraldehyde 3-phosphate.</text>
</comment>
<keyword evidence="5 8" id="KW-0057">Aromatic amino acid biosynthesis</keyword>
<comment type="catalytic activity">
    <reaction evidence="7 8">
        <text>(1S,2R)-1-C-(indol-3-yl)glycerol 3-phosphate + L-serine = D-glyceraldehyde 3-phosphate + L-tryptophan + H2O</text>
        <dbReference type="Rhea" id="RHEA:10532"/>
        <dbReference type="ChEBI" id="CHEBI:15377"/>
        <dbReference type="ChEBI" id="CHEBI:33384"/>
        <dbReference type="ChEBI" id="CHEBI:57912"/>
        <dbReference type="ChEBI" id="CHEBI:58866"/>
        <dbReference type="ChEBI" id="CHEBI:59776"/>
        <dbReference type="EC" id="4.2.1.20"/>
    </reaction>
</comment>
<protein>
    <recommendedName>
        <fullName evidence="8">Tryptophan synthase alpha chain</fullName>
        <ecNumber evidence="8">4.2.1.20</ecNumber>
    </recommendedName>
</protein>
<dbReference type="InterPro" id="IPR011060">
    <property type="entry name" value="RibuloseP-bd_barrel"/>
</dbReference>
<keyword evidence="6 8" id="KW-0456">Lyase</keyword>
<evidence type="ECO:0000256" key="4">
    <source>
        <dbReference type="ARBA" id="ARBA00022822"/>
    </source>
</evidence>
<comment type="caution">
    <text evidence="10">The sequence shown here is derived from an EMBL/GenBank/DDBJ whole genome shotgun (WGS) entry which is preliminary data.</text>
</comment>
<evidence type="ECO:0000256" key="9">
    <source>
        <dbReference type="RuleBase" id="RU003662"/>
    </source>
</evidence>
<dbReference type="PANTHER" id="PTHR43406:SF1">
    <property type="entry name" value="TRYPTOPHAN SYNTHASE ALPHA CHAIN, CHLOROPLASTIC"/>
    <property type="match status" value="1"/>
</dbReference>
<evidence type="ECO:0000256" key="5">
    <source>
        <dbReference type="ARBA" id="ARBA00023141"/>
    </source>
</evidence>
<evidence type="ECO:0000256" key="1">
    <source>
        <dbReference type="ARBA" id="ARBA00004733"/>
    </source>
</evidence>
<dbReference type="SUPFAM" id="SSF51366">
    <property type="entry name" value="Ribulose-phoshate binding barrel"/>
    <property type="match status" value="1"/>
</dbReference>
<name>A0A7W6EPY3_9BACT</name>
<dbReference type="Gene3D" id="3.20.20.70">
    <property type="entry name" value="Aldolase class I"/>
    <property type="match status" value="1"/>
</dbReference>
<dbReference type="GO" id="GO:0005829">
    <property type="term" value="C:cytosol"/>
    <property type="evidence" value="ECO:0007669"/>
    <property type="project" value="TreeGrafter"/>
</dbReference>
<evidence type="ECO:0000256" key="6">
    <source>
        <dbReference type="ARBA" id="ARBA00023239"/>
    </source>
</evidence>
<dbReference type="EC" id="4.2.1.20" evidence="8"/>
<comment type="similarity">
    <text evidence="8 9">Belongs to the TrpA family.</text>
</comment>
<keyword evidence="3 8" id="KW-0028">Amino-acid biosynthesis</keyword>
<dbReference type="PANTHER" id="PTHR43406">
    <property type="entry name" value="TRYPTOPHAN SYNTHASE, ALPHA CHAIN"/>
    <property type="match status" value="1"/>
</dbReference>
<comment type="pathway">
    <text evidence="1 8">Amino-acid biosynthesis; L-tryptophan biosynthesis; L-tryptophan from chorismate: step 5/5.</text>
</comment>
<dbReference type="CDD" id="cd04724">
    <property type="entry name" value="Tryptophan_synthase_alpha"/>
    <property type="match status" value="1"/>
</dbReference>
<evidence type="ECO:0000256" key="8">
    <source>
        <dbReference type="HAMAP-Rule" id="MF_00131"/>
    </source>
</evidence>
<dbReference type="HAMAP" id="MF_00131">
    <property type="entry name" value="Trp_synth_alpha"/>
    <property type="match status" value="1"/>
</dbReference>
<dbReference type="EMBL" id="JACIBY010000003">
    <property type="protein sequence ID" value="MBB3837811.1"/>
    <property type="molecule type" value="Genomic_DNA"/>
</dbReference>
<dbReference type="Pfam" id="PF00290">
    <property type="entry name" value="Trp_syntA"/>
    <property type="match status" value="1"/>
</dbReference>
<evidence type="ECO:0000256" key="7">
    <source>
        <dbReference type="ARBA" id="ARBA00049047"/>
    </source>
</evidence>
<dbReference type="InterPro" id="IPR002028">
    <property type="entry name" value="Trp_synthase_suA"/>
</dbReference>
<dbReference type="GO" id="GO:0004834">
    <property type="term" value="F:tryptophan synthase activity"/>
    <property type="evidence" value="ECO:0007669"/>
    <property type="project" value="UniProtKB-UniRule"/>
</dbReference>
<dbReference type="NCBIfam" id="TIGR00262">
    <property type="entry name" value="trpA"/>
    <property type="match status" value="1"/>
</dbReference>
<sequence>MKTSNRLVTTFQSKPSLLSLYITAGFPKLPDTAVLLKELQKANIDFVEVGLPFSDSLMDGPTIQHSHQVALENGMTLEVLMEQLDSVRSEISYPLVLMGALNPIVQFGVERFCERCHQVGIDGVLIPDLTLSEYQKNFKTLYQKYHLAPIFMVTPRTSEARLLEIDAEGSGFLYVMSSSSTTGAANKTLSDSKAYLERIQALPLRNPKAIGFNISTREEVEFAHRYGQGAIVGSAFIRKLQQTDASKAVEDFVKELRLN</sequence>
<evidence type="ECO:0000313" key="10">
    <source>
        <dbReference type="EMBL" id="MBB3837811.1"/>
    </source>
</evidence>
<evidence type="ECO:0000256" key="2">
    <source>
        <dbReference type="ARBA" id="ARBA00011270"/>
    </source>
</evidence>
<comment type="subunit">
    <text evidence="2 8">Tetramer of two alpha and two beta chains.</text>
</comment>
<dbReference type="UniPathway" id="UPA00035">
    <property type="reaction ID" value="UER00044"/>
</dbReference>
<dbReference type="AlphaFoldDB" id="A0A7W6EPY3"/>
<feature type="active site" description="Proton acceptor" evidence="8">
    <location>
        <position position="48"/>
    </location>
</feature>
<keyword evidence="11" id="KW-1185">Reference proteome</keyword>
<organism evidence="10 11">
    <name type="scientific">Runella defluvii</name>
    <dbReference type="NCBI Taxonomy" id="370973"/>
    <lineage>
        <taxon>Bacteria</taxon>
        <taxon>Pseudomonadati</taxon>
        <taxon>Bacteroidota</taxon>
        <taxon>Cytophagia</taxon>
        <taxon>Cytophagales</taxon>
        <taxon>Spirosomataceae</taxon>
        <taxon>Runella</taxon>
    </lineage>
</organism>
<accession>A0A7W6EPY3</accession>
<dbReference type="Proteomes" id="UP000541352">
    <property type="component" value="Unassembled WGS sequence"/>
</dbReference>
<evidence type="ECO:0000256" key="3">
    <source>
        <dbReference type="ARBA" id="ARBA00022605"/>
    </source>
</evidence>
<dbReference type="RefSeq" id="WP_183972658.1">
    <property type="nucleotide sequence ID" value="NZ_JACIBY010000003.1"/>
</dbReference>
<gene>
    <name evidence="8" type="primary">trpA</name>
    <name evidence="10" type="ORF">FHS57_001808</name>
</gene>
<keyword evidence="4 8" id="KW-0822">Tryptophan biosynthesis</keyword>
<proteinExistence type="inferred from homology"/>
<dbReference type="InterPro" id="IPR013785">
    <property type="entry name" value="Aldolase_TIM"/>
</dbReference>
<reference evidence="10 11" key="1">
    <citation type="submission" date="2020-08" db="EMBL/GenBank/DDBJ databases">
        <title>Genomic Encyclopedia of Type Strains, Phase IV (KMG-IV): sequencing the most valuable type-strain genomes for metagenomic binning, comparative biology and taxonomic classification.</title>
        <authorList>
            <person name="Goeker M."/>
        </authorList>
    </citation>
    <scope>NUCLEOTIDE SEQUENCE [LARGE SCALE GENOMIC DNA]</scope>
    <source>
        <strain evidence="10 11">DSM 17976</strain>
    </source>
</reference>
<feature type="active site" description="Proton acceptor" evidence="8">
    <location>
        <position position="59"/>
    </location>
</feature>
<evidence type="ECO:0000313" key="11">
    <source>
        <dbReference type="Proteomes" id="UP000541352"/>
    </source>
</evidence>